<keyword evidence="4" id="KW-1185">Reference proteome</keyword>
<organism evidence="3 4">
    <name type="scientific">Talaromyces amestolkiae</name>
    <dbReference type="NCBI Taxonomy" id="1196081"/>
    <lineage>
        <taxon>Eukaryota</taxon>
        <taxon>Fungi</taxon>
        <taxon>Dikarya</taxon>
        <taxon>Ascomycota</taxon>
        <taxon>Pezizomycotina</taxon>
        <taxon>Eurotiomycetes</taxon>
        <taxon>Eurotiomycetidae</taxon>
        <taxon>Eurotiales</taxon>
        <taxon>Trichocomaceae</taxon>
        <taxon>Talaromyces</taxon>
        <taxon>Talaromyces sect. Talaromyces</taxon>
    </lineage>
</organism>
<dbReference type="RefSeq" id="XP_040731797.1">
    <property type="nucleotide sequence ID" value="XM_040875533.1"/>
</dbReference>
<dbReference type="Proteomes" id="UP000249363">
    <property type="component" value="Unassembled WGS sequence"/>
</dbReference>
<evidence type="ECO:0000256" key="1">
    <source>
        <dbReference type="ARBA" id="ARBA00023242"/>
    </source>
</evidence>
<dbReference type="OrthoDB" id="5296287at2759"/>
<dbReference type="InterPro" id="IPR053230">
    <property type="entry name" value="Trans_reg_galc"/>
</dbReference>
<keyword evidence="1" id="KW-0539">Nucleus</keyword>
<sequence length="730" mass="80822">MDDEQHRPPRRPSLAINQLVGNLAKFPPLSDSPTSSIGPAGIAGESRFRALNEHHHQHPSLSRAGGGAAKVAIPRATNLQLRDLSKQVQEYEQLFTELQSKLDPDDSQLIQDLLAKYKLEGDGSIDEFSTPAARSGPLDSGPSDTDLIGTPAARPIVASFLSGADYTEEDFNRNERSKALGFVGKHSETSWLYNLKRDLEFNTSPLATSSDANPSNTPDDQDRNAIASVTYFLDDEDIPILEDAEPLARPPHAIANSLVQNFFTTVHPTFPIIVPETFIHQVNTFYTSSFVRPGRRWLAILNLVFATSSRGLHHRMHPDSMATNDDTLLYFSRAWKLGMKANTLLEHPDLQQVQIEGLLALFLLASGHVNRAWRICGIAIRSATAMGLNLRSESNYVTLPSKESRYKVWWSLYALETILGNMTGRPLNLDNDFCTTPLPVPFEEHEYNDAEVIRIMTDHKTRNNLLAHVITRPVGETPVALDAQSIRNAMDILKPNMTLYFICYVDLTRIMREIVETLYAPEIVQNSARDAEAAITDAIAKLETWLSKLPAGFKTVEEDGSLVARDRYSLSLALHYYSATILACKPCLHYFDKPSTSPGDNSFYTRIAASCVQAAYRMLDLFPAEFDGTWFNQAAPWWCMLHYTVQATAVLLIDFPLHPPGSMSEGSRQALEKASSWLNDMAHRDLASRRACVVCGALLAKLSGVMGINAGGIGAAGKMFGSPSEVGLYR</sequence>
<dbReference type="EMBL" id="MIKG01000005">
    <property type="protein sequence ID" value="RAO67281.1"/>
    <property type="molecule type" value="Genomic_DNA"/>
</dbReference>
<dbReference type="SMART" id="SM00906">
    <property type="entry name" value="Fungal_trans"/>
    <property type="match status" value="1"/>
</dbReference>
<dbReference type="GO" id="GO:0003677">
    <property type="term" value="F:DNA binding"/>
    <property type="evidence" value="ECO:0007669"/>
    <property type="project" value="InterPro"/>
</dbReference>
<evidence type="ECO:0000313" key="3">
    <source>
        <dbReference type="EMBL" id="RAO67281.1"/>
    </source>
</evidence>
<gene>
    <name evidence="3" type="ORF">BHQ10_003293</name>
</gene>
<dbReference type="GO" id="GO:0008270">
    <property type="term" value="F:zinc ion binding"/>
    <property type="evidence" value="ECO:0007669"/>
    <property type="project" value="InterPro"/>
</dbReference>
<dbReference type="PANTHER" id="PTHR47654">
    <property type="entry name" value="ZN(II)2CYS6 TRANSCRIPTION FACTOR (EUROFUNG)-RELATED"/>
    <property type="match status" value="1"/>
</dbReference>
<comment type="caution">
    <text evidence="3">The sequence shown here is derived from an EMBL/GenBank/DDBJ whole genome shotgun (WGS) entry which is preliminary data.</text>
</comment>
<dbReference type="InterPro" id="IPR007219">
    <property type="entry name" value="XnlR_reg_dom"/>
</dbReference>
<protein>
    <recommendedName>
        <fullName evidence="2">Xylanolytic transcriptional activator regulatory domain-containing protein</fullName>
    </recommendedName>
</protein>
<dbReference type="GO" id="GO:0006351">
    <property type="term" value="P:DNA-templated transcription"/>
    <property type="evidence" value="ECO:0007669"/>
    <property type="project" value="InterPro"/>
</dbReference>
<feature type="domain" description="Xylanolytic transcriptional activator regulatory" evidence="2">
    <location>
        <begin position="372"/>
        <end position="445"/>
    </location>
</feature>
<dbReference type="PANTHER" id="PTHR47654:SF1">
    <property type="entry name" value="ZN(II)2CYS6 TRANSCRIPTION FACTOR (EUROFUNG)"/>
    <property type="match status" value="1"/>
</dbReference>
<evidence type="ECO:0000259" key="2">
    <source>
        <dbReference type="SMART" id="SM00906"/>
    </source>
</evidence>
<dbReference type="AlphaFoldDB" id="A0A364KUW4"/>
<evidence type="ECO:0000313" key="4">
    <source>
        <dbReference type="Proteomes" id="UP000249363"/>
    </source>
</evidence>
<reference evidence="3 4" key="1">
    <citation type="journal article" date="2017" name="Biotechnol. Biofuels">
        <title>Differential beta-glucosidase expression as a function of carbon source availability in Talaromyces amestolkiae: a genomic and proteomic approach.</title>
        <authorList>
            <person name="de Eugenio L.I."/>
            <person name="Mendez-Liter J.A."/>
            <person name="Nieto-Dominguez M."/>
            <person name="Alonso L."/>
            <person name="Gil-Munoz J."/>
            <person name="Barriuso J."/>
            <person name="Prieto A."/>
            <person name="Martinez M.J."/>
        </authorList>
    </citation>
    <scope>NUCLEOTIDE SEQUENCE [LARGE SCALE GENOMIC DNA]</scope>
    <source>
        <strain evidence="3 4">CIB</strain>
    </source>
</reference>
<dbReference type="CDD" id="cd12148">
    <property type="entry name" value="fungal_TF_MHR"/>
    <property type="match status" value="1"/>
</dbReference>
<accession>A0A364KUW4</accession>
<name>A0A364KUW4_TALAM</name>
<proteinExistence type="predicted"/>
<dbReference type="GeneID" id="63792509"/>
<dbReference type="Pfam" id="PF04082">
    <property type="entry name" value="Fungal_trans"/>
    <property type="match status" value="1"/>
</dbReference>